<dbReference type="Proteomes" id="UP001552299">
    <property type="component" value="Unassembled WGS sequence"/>
</dbReference>
<sequence>MGEACWQRSGDESFLSLFLFEFLSQKAYEWPSFTTDQTDSTRLLGKGKDHGMFIALVKQDLACFAILRLRL</sequence>
<protein>
    <submittedName>
        <fullName evidence="1">Uncharacterized protein</fullName>
    </submittedName>
</protein>
<reference evidence="1 2" key="1">
    <citation type="journal article" date="2024" name="Plant Biotechnol. J.">
        <title>Dendrobium thyrsiflorum genome and its molecular insights into genes involved in important horticultural traits.</title>
        <authorList>
            <person name="Chen B."/>
            <person name="Wang J.Y."/>
            <person name="Zheng P.J."/>
            <person name="Li K.L."/>
            <person name="Liang Y.M."/>
            <person name="Chen X.F."/>
            <person name="Zhang C."/>
            <person name="Zhao X."/>
            <person name="He X."/>
            <person name="Zhang G.Q."/>
            <person name="Liu Z.J."/>
            <person name="Xu Q."/>
        </authorList>
    </citation>
    <scope>NUCLEOTIDE SEQUENCE [LARGE SCALE GENOMIC DNA]</scope>
    <source>
        <strain evidence="1">GZMU011</strain>
    </source>
</reference>
<organism evidence="1 2">
    <name type="scientific">Dendrobium thyrsiflorum</name>
    <name type="common">Pinecone-like raceme dendrobium</name>
    <name type="synonym">Orchid</name>
    <dbReference type="NCBI Taxonomy" id="117978"/>
    <lineage>
        <taxon>Eukaryota</taxon>
        <taxon>Viridiplantae</taxon>
        <taxon>Streptophyta</taxon>
        <taxon>Embryophyta</taxon>
        <taxon>Tracheophyta</taxon>
        <taxon>Spermatophyta</taxon>
        <taxon>Magnoliopsida</taxon>
        <taxon>Liliopsida</taxon>
        <taxon>Asparagales</taxon>
        <taxon>Orchidaceae</taxon>
        <taxon>Epidendroideae</taxon>
        <taxon>Malaxideae</taxon>
        <taxon>Dendrobiinae</taxon>
        <taxon>Dendrobium</taxon>
    </lineage>
</organism>
<keyword evidence="2" id="KW-1185">Reference proteome</keyword>
<proteinExistence type="predicted"/>
<evidence type="ECO:0000313" key="1">
    <source>
        <dbReference type="EMBL" id="KAL0911406.1"/>
    </source>
</evidence>
<dbReference type="AlphaFoldDB" id="A0ABD0ULZ1"/>
<name>A0ABD0ULZ1_DENTH</name>
<gene>
    <name evidence="1" type="ORF">M5K25_019545</name>
</gene>
<accession>A0ABD0ULZ1</accession>
<comment type="caution">
    <text evidence="1">The sequence shown here is derived from an EMBL/GenBank/DDBJ whole genome shotgun (WGS) entry which is preliminary data.</text>
</comment>
<dbReference type="EMBL" id="JANQDX010000015">
    <property type="protein sequence ID" value="KAL0911406.1"/>
    <property type="molecule type" value="Genomic_DNA"/>
</dbReference>
<evidence type="ECO:0000313" key="2">
    <source>
        <dbReference type="Proteomes" id="UP001552299"/>
    </source>
</evidence>